<organism evidence="2 3">
    <name type="scientific">Gambusia affinis</name>
    <name type="common">Western mosquitofish</name>
    <name type="synonym">Heterandria affinis</name>
    <dbReference type="NCBI Taxonomy" id="33528"/>
    <lineage>
        <taxon>Eukaryota</taxon>
        <taxon>Metazoa</taxon>
        <taxon>Chordata</taxon>
        <taxon>Craniata</taxon>
        <taxon>Vertebrata</taxon>
        <taxon>Euteleostomi</taxon>
        <taxon>Actinopterygii</taxon>
        <taxon>Neopterygii</taxon>
        <taxon>Teleostei</taxon>
        <taxon>Neoteleostei</taxon>
        <taxon>Acanthomorphata</taxon>
        <taxon>Ovalentaria</taxon>
        <taxon>Atherinomorphae</taxon>
        <taxon>Cyprinodontiformes</taxon>
        <taxon>Poeciliidae</taxon>
        <taxon>Poeciliinae</taxon>
        <taxon>Gambusia</taxon>
    </lineage>
</organism>
<dbReference type="PROSITE" id="PS50835">
    <property type="entry name" value="IG_LIKE"/>
    <property type="match status" value="1"/>
</dbReference>
<dbReference type="InterPro" id="IPR007110">
    <property type="entry name" value="Ig-like_dom"/>
</dbReference>
<protein>
    <recommendedName>
        <fullName evidence="1">Ig-like domain-containing protein</fullName>
    </recommendedName>
</protein>
<name>A0A315URR3_GAMAF</name>
<dbReference type="Gene3D" id="2.60.40.10">
    <property type="entry name" value="Immunoglobulins"/>
    <property type="match status" value="2"/>
</dbReference>
<dbReference type="Pfam" id="PF21339">
    <property type="entry name" value="VEGFR-1-like_Ig-like"/>
    <property type="match status" value="1"/>
</dbReference>
<dbReference type="AlphaFoldDB" id="A0A315URR3"/>
<dbReference type="Pfam" id="PF22854">
    <property type="entry name" value="VEGFR1-3_N_Ig-like"/>
    <property type="match status" value="1"/>
</dbReference>
<evidence type="ECO:0000313" key="2">
    <source>
        <dbReference type="EMBL" id="PWA14445.1"/>
    </source>
</evidence>
<sequence length="267" mass="29697">MPLGGARCPSSPAGLSLRRLSASSAAAVAAHEKHAQALTTGRVHDSRTSSEFLPYNLHFKPNAHWRSLSLQLRFMPDPPTLNIYGTHRMNKSDNLDLTCRFVQASSSFFRPSPVQSMRGRQRLVWSNPPVSARLSTSDCSGSGLFCTTLTITNATVNETGQYRCYYKDLKVEDGKTAAAVYVFVHDSKVPFVPSEKEYEVVFIREGERVVIPCRGSVENLNVTLNTVVKLKDNREKNAPKRRDSSIRETRFLFKVTPTGTTGNVDLD</sequence>
<evidence type="ECO:0000313" key="3">
    <source>
        <dbReference type="Proteomes" id="UP000250572"/>
    </source>
</evidence>
<dbReference type="InterPro" id="IPR055238">
    <property type="entry name" value="VEGFR1-3_N_Ig-like"/>
</dbReference>
<gene>
    <name evidence="2" type="ORF">CCH79_00011188</name>
</gene>
<dbReference type="PANTHER" id="PTHR15360">
    <property type="entry name" value="PLATELET-DERIVED GROWTH FACTOR RECEPTOR LIKE"/>
    <property type="match status" value="1"/>
</dbReference>
<reference evidence="2 3" key="1">
    <citation type="journal article" date="2018" name="G3 (Bethesda)">
        <title>A High-Quality Reference Genome for the Invasive Mosquitofish Gambusia affinis Using a Chicago Library.</title>
        <authorList>
            <person name="Hoffberg S.L."/>
            <person name="Troendle N.J."/>
            <person name="Glenn T.C."/>
            <person name="Mahmud O."/>
            <person name="Louha S."/>
            <person name="Chalopin D."/>
            <person name="Bennetzen J.L."/>
            <person name="Mauricio R."/>
        </authorList>
    </citation>
    <scope>NUCLEOTIDE SEQUENCE [LARGE SCALE GENOMIC DNA]</scope>
    <source>
        <strain evidence="2">NE01/NJP1002.9</strain>
        <tissue evidence="2">Muscle</tissue>
    </source>
</reference>
<feature type="domain" description="Ig-like" evidence="1">
    <location>
        <begin position="78"/>
        <end position="181"/>
    </location>
</feature>
<dbReference type="InterPro" id="IPR042495">
    <property type="entry name" value="PDGFRL"/>
</dbReference>
<dbReference type="InterPro" id="IPR013783">
    <property type="entry name" value="Ig-like_fold"/>
</dbReference>
<accession>A0A315URR3</accession>
<proteinExistence type="predicted"/>
<dbReference type="PANTHER" id="PTHR15360:SF5">
    <property type="entry name" value="PLATELET-DERIVED GROWTH FACTOR RECEPTOR-LIKE PROTEIN"/>
    <property type="match status" value="1"/>
</dbReference>
<keyword evidence="3" id="KW-1185">Reference proteome</keyword>
<comment type="caution">
    <text evidence="2">The sequence shown here is derived from an EMBL/GenBank/DDBJ whole genome shotgun (WGS) entry which is preliminary data.</text>
</comment>
<dbReference type="InterPro" id="IPR036179">
    <property type="entry name" value="Ig-like_dom_sf"/>
</dbReference>
<dbReference type="SUPFAM" id="SSF48726">
    <property type="entry name" value="Immunoglobulin"/>
    <property type="match status" value="1"/>
</dbReference>
<dbReference type="PRINTS" id="PR01832">
    <property type="entry name" value="VEGFRECEPTOR"/>
</dbReference>
<dbReference type="STRING" id="33528.ENSGAFP00000028674"/>
<dbReference type="Proteomes" id="UP000250572">
    <property type="component" value="Unassembled WGS sequence"/>
</dbReference>
<dbReference type="EMBL" id="NHOQ01002838">
    <property type="protein sequence ID" value="PWA14445.1"/>
    <property type="molecule type" value="Genomic_DNA"/>
</dbReference>
<evidence type="ECO:0000259" key="1">
    <source>
        <dbReference type="PROSITE" id="PS50835"/>
    </source>
</evidence>